<proteinExistence type="predicted"/>
<accession>E6QK91</accession>
<sequence>MAAPQSPGTTRRQTKRILYIIPNFRSVSADIKLQPTTTREKFGIFTGDSFDYSAFAEVAILSGVADLQNSDPSFGGGFPGYANYYWRSFIDNTDGNLMTEFVFPYLTREDPRYYTLGHGSVLRRAAYALSMIVITRNNKGNPTPNFSEVLGNGVAASVSNLYYPSTDQGLEKTGKRWALQMGIDGLSNTVKEFWPDINHTLFHDLY</sequence>
<reference evidence="1" key="1">
    <citation type="submission" date="2009-10" db="EMBL/GenBank/DDBJ databases">
        <title>Diversity of trophic interactions inside an arsenic-rich microbial ecosystem.</title>
        <authorList>
            <person name="Bertin P.N."/>
            <person name="Heinrich-Salmeron A."/>
            <person name="Pelletier E."/>
            <person name="Goulhen-Chollet F."/>
            <person name="Arsene-Ploetze F."/>
            <person name="Gallien S."/>
            <person name="Calteau A."/>
            <person name="Vallenet D."/>
            <person name="Casiot C."/>
            <person name="Chane-Woon-Ming B."/>
            <person name="Giloteaux L."/>
            <person name="Barakat M."/>
            <person name="Bonnefoy V."/>
            <person name="Bruneel O."/>
            <person name="Chandler M."/>
            <person name="Cleiss J."/>
            <person name="Duran R."/>
            <person name="Elbaz-Poulichet F."/>
            <person name="Fonknechten N."/>
            <person name="Lauga B."/>
            <person name="Mornico D."/>
            <person name="Ortet P."/>
            <person name="Schaeffer C."/>
            <person name="Siguier P."/>
            <person name="Alexander Thil Smith A."/>
            <person name="Van Dorsselaer A."/>
            <person name="Weissenbach J."/>
            <person name="Medigue C."/>
            <person name="Le Paslier D."/>
        </authorList>
    </citation>
    <scope>NUCLEOTIDE SEQUENCE</scope>
</reference>
<name>E6QK91_9ZZZZ</name>
<comment type="caution">
    <text evidence="1">The sequence shown here is derived from an EMBL/GenBank/DDBJ whole genome shotgun (WGS) entry which is preliminary data.</text>
</comment>
<evidence type="ECO:0000313" key="1">
    <source>
        <dbReference type="EMBL" id="CBI07658.1"/>
    </source>
</evidence>
<protein>
    <submittedName>
        <fullName evidence="1">Uncharacterized protein</fullName>
    </submittedName>
</protein>
<gene>
    <name evidence="1" type="ORF">CARN6_1024</name>
</gene>
<dbReference type="EMBL" id="CABQ01000118">
    <property type="protein sequence ID" value="CBI07658.1"/>
    <property type="molecule type" value="Genomic_DNA"/>
</dbReference>
<dbReference type="AlphaFoldDB" id="E6QK91"/>
<organism evidence="1">
    <name type="scientific">mine drainage metagenome</name>
    <dbReference type="NCBI Taxonomy" id="410659"/>
    <lineage>
        <taxon>unclassified sequences</taxon>
        <taxon>metagenomes</taxon>
        <taxon>ecological metagenomes</taxon>
    </lineage>
</organism>